<evidence type="ECO:0000313" key="2">
    <source>
        <dbReference type="Proteomes" id="UP001174691"/>
    </source>
</evidence>
<dbReference type="Pfam" id="PF03069">
    <property type="entry name" value="FmdA_AmdA"/>
    <property type="match status" value="1"/>
</dbReference>
<protein>
    <recommendedName>
        <fullName evidence="3">Formamidase</fullName>
    </recommendedName>
</protein>
<dbReference type="GO" id="GO:0016811">
    <property type="term" value="F:hydrolase activity, acting on carbon-nitrogen (but not peptide) bonds, in linear amides"/>
    <property type="evidence" value="ECO:0007669"/>
    <property type="project" value="InterPro"/>
</dbReference>
<proteinExistence type="predicted"/>
<name>A0AA38RYX6_9PEZI</name>
<dbReference type="EMBL" id="JANBVN010000068">
    <property type="protein sequence ID" value="KAJ9150943.1"/>
    <property type="molecule type" value="Genomic_DNA"/>
</dbReference>
<dbReference type="Proteomes" id="UP001174691">
    <property type="component" value="Unassembled WGS sequence"/>
</dbReference>
<reference evidence="1" key="1">
    <citation type="submission" date="2022-07" db="EMBL/GenBank/DDBJ databases">
        <title>Fungi with potential for degradation of polypropylene.</title>
        <authorList>
            <person name="Gostincar C."/>
        </authorList>
    </citation>
    <scope>NUCLEOTIDE SEQUENCE</scope>
    <source>
        <strain evidence="1">EXF-13287</strain>
    </source>
</reference>
<dbReference type="InterPro" id="IPR004304">
    <property type="entry name" value="FmdA_AmdA"/>
</dbReference>
<accession>A0AA38RYX6</accession>
<gene>
    <name evidence="1" type="ORF">NKR19_g5113</name>
</gene>
<evidence type="ECO:0008006" key="3">
    <source>
        <dbReference type="Google" id="ProtNLM"/>
    </source>
</evidence>
<keyword evidence="2" id="KW-1185">Reference proteome</keyword>
<organism evidence="1 2">
    <name type="scientific">Coniochaeta hoffmannii</name>
    <dbReference type="NCBI Taxonomy" id="91930"/>
    <lineage>
        <taxon>Eukaryota</taxon>
        <taxon>Fungi</taxon>
        <taxon>Dikarya</taxon>
        <taxon>Ascomycota</taxon>
        <taxon>Pezizomycotina</taxon>
        <taxon>Sordariomycetes</taxon>
        <taxon>Sordariomycetidae</taxon>
        <taxon>Coniochaetales</taxon>
        <taxon>Coniochaetaceae</taxon>
        <taxon>Coniochaeta</taxon>
    </lineage>
</organism>
<dbReference type="PANTHER" id="PTHR31891">
    <property type="entry name" value="FORMAMIDASE C869.04-RELATED"/>
    <property type="match status" value="1"/>
</dbReference>
<evidence type="ECO:0000313" key="1">
    <source>
        <dbReference type="EMBL" id="KAJ9150943.1"/>
    </source>
</evidence>
<dbReference type="SUPFAM" id="SSF141130">
    <property type="entry name" value="Acetamidase/Formamidase-like"/>
    <property type="match status" value="1"/>
</dbReference>
<dbReference type="AlphaFoldDB" id="A0AA38RYX6"/>
<sequence length="118" mass="12867">MGKEAIRTVGKVSLEMPADTQPGLHNRWHPDIPFAGTIKNGETVKIECVDWTGGQIGNNDSADDVRNVDLTKVHYLSGPFEVEGAKPGDLLLVEIMDVQPFESQPWGFTGIFDKSNGS</sequence>
<dbReference type="PANTHER" id="PTHR31891:SF1">
    <property type="entry name" value="FORMAMIDASE C869.04-RELATED"/>
    <property type="match status" value="1"/>
</dbReference>
<dbReference type="Gene3D" id="2.60.120.580">
    <property type="entry name" value="Acetamidase/Formamidase-like domains"/>
    <property type="match status" value="1"/>
</dbReference>
<comment type="caution">
    <text evidence="1">The sequence shown here is derived from an EMBL/GenBank/DDBJ whole genome shotgun (WGS) entry which is preliminary data.</text>
</comment>